<dbReference type="RefSeq" id="WP_143918000.1">
    <property type="nucleotide sequence ID" value="NZ_CANMIK010000066.1"/>
</dbReference>
<keyword evidence="4" id="KW-0949">S-adenosyl-L-methionine</keyword>
<dbReference type="GO" id="GO:0008170">
    <property type="term" value="F:N-methyltransferase activity"/>
    <property type="evidence" value="ECO:0007669"/>
    <property type="project" value="UniProtKB-ARBA"/>
</dbReference>
<dbReference type="AlphaFoldDB" id="A0A554VEM9"/>
<evidence type="ECO:0000313" key="6">
    <source>
        <dbReference type="EMBL" id="TSE05533.1"/>
    </source>
</evidence>
<dbReference type="Pfam" id="PF05175">
    <property type="entry name" value="MTS"/>
    <property type="match status" value="1"/>
</dbReference>
<evidence type="ECO:0000256" key="2">
    <source>
        <dbReference type="ARBA" id="ARBA00022603"/>
    </source>
</evidence>
<dbReference type="GO" id="GO:0032259">
    <property type="term" value="P:methylation"/>
    <property type="evidence" value="ECO:0007669"/>
    <property type="project" value="UniProtKB-KW"/>
</dbReference>
<dbReference type="GO" id="GO:0035657">
    <property type="term" value="C:eRF1 methyltransferase complex"/>
    <property type="evidence" value="ECO:0007669"/>
    <property type="project" value="TreeGrafter"/>
</dbReference>
<keyword evidence="3 6" id="KW-0808">Transferase</keyword>
<evidence type="ECO:0000256" key="1">
    <source>
        <dbReference type="ARBA" id="ARBA00006149"/>
    </source>
</evidence>
<keyword evidence="7" id="KW-1185">Reference proteome</keyword>
<protein>
    <submittedName>
        <fullName evidence="6">Methyltransferase</fullName>
    </submittedName>
</protein>
<organism evidence="6 7">
    <name type="scientific">Aquimarina algiphila</name>
    <dbReference type="NCBI Taxonomy" id="2047982"/>
    <lineage>
        <taxon>Bacteria</taxon>
        <taxon>Pseudomonadati</taxon>
        <taxon>Bacteroidota</taxon>
        <taxon>Flavobacteriia</taxon>
        <taxon>Flavobacteriales</taxon>
        <taxon>Flavobacteriaceae</taxon>
        <taxon>Aquimarina</taxon>
    </lineage>
</organism>
<dbReference type="PANTHER" id="PTHR45875">
    <property type="entry name" value="METHYLTRANSFERASE N6AMT1"/>
    <property type="match status" value="1"/>
</dbReference>
<dbReference type="InterPro" id="IPR007848">
    <property type="entry name" value="Small_mtfrase_dom"/>
</dbReference>
<name>A0A554VEM9_9FLAO</name>
<proteinExistence type="inferred from homology"/>
<gene>
    <name evidence="6" type="ORF">FOF46_22440</name>
</gene>
<reference evidence="6 7" key="1">
    <citation type="submission" date="2019-07" db="EMBL/GenBank/DDBJ databases">
        <title>The draft genome sequence of Aquimarina algiphila M91.</title>
        <authorList>
            <person name="Meng X."/>
        </authorList>
    </citation>
    <scope>NUCLEOTIDE SEQUENCE [LARGE SCALE GENOMIC DNA]</scope>
    <source>
        <strain evidence="6 7">M91</strain>
    </source>
</reference>
<dbReference type="Proteomes" id="UP000318833">
    <property type="component" value="Unassembled WGS sequence"/>
</dbReference>
<keyword evidence="2 6" id="KW-0489">Methyltransferase</keyword>
<evidence type="ECO:0000256" key="3">
    <source>
        <dbReference type="ARBA" id="ARBA00022679"/>
    </source>
</evidence>
<comment type="similarity">
    <text evidence="1">Belongs to the eukaryotic/archaeal PrmC-related family.</text>
</comment>
<dbReference type="GO" id="GO:0008276">
    <property type="term" value="F:protein methyltransferase activity"/>
    <property type="evidence" value="ECO:0007669"/>
    <property type="project" value="TreeGrafter"/>
</dbReference>
<comment type="caution">
    <text evidence="6">The sequence shown here is derived from an EMBL/GenBank/DDBJ whole genome shotgun (WGS) entry which is preliminary data.</text>
</comment>
<evidence type="ECO:0000313" key="7">
    <source>
        <dbReference type="Proteomes" id="UP000318833"/>
    </source>
</evidence>
<dbReference type="InterPro" id="IPR029063">
    <property type="entry name" value="SAM-dependent_MTases_sf"/>
</dbReference>
<dbReference type="Gene3D" id="3.40.50.150">
    <property type="entry name" value="Vaccinia Virus protein VP39"/>
    <property type="match status" value="1"/>
</dbReference>
<dbReference type="InterPro" id="IPR052190">
    <property type="entry name" value="Euk-Arch_PrmC-MTase"/>
</dbReference>
<evidence type="ECO:0000256" key="4">
    <source>
        <dbReference type="ARBA" id="ARBA00022691"/>
    </source>
</evidence>
<dbReference type="OrthoDB" id="9770553at2"/>
<accession>A0A554VEM9</accession>
<dbReference type="CDD" id="cd02440">
    <property type="entry name" value="AdoMet_MTases"/>
    <property type="match status" value="1"/>
</dbReference>
<dbReference type="GO" id="GO:0003676">
    <property type="term" value="F:nucleic acid binding"/>
    <property type="evidence" value="ECO:0007669"/>
    <property type="project" value="InterPro"/>
</dbReference>
<dbReference type="PANTHER" id="PTHR45875:SF1">
    <property type="entry name" value="METHYLTRANSFERASE N6AMT1"/>
    <property type="match status" value="1"/>
</dbReference>
<feature type="domain" description="Methyltransferase small" evidence="5">
    <location>
        <begin position="33"/>
        <end position="138"/>
    </location>
</feature>
<dbReference type="GO" id="GO:0008757">
    <property type="term" value="F:S-adenosylmethionine-dependent methyltransferase activity"/>
    <property type="evidence" value="ECO:0007669"/>
    <property type="project" value="TreeGrafter"/>
</dbReference>
<dbReference type="EMBL" id="VLNR01000059">
    <property type="protein sequence ID" value="TSE05533.1"/>
    <property type="molecule type" value="Genomic_DNA"/>
</dbReference>
<sequence>MRNLLKKITHPFLRLGLQLYYVKPRKYSYEGIEVIVHPDVFPPHLTLSTKIFLDFLKPIELNKKTVLELGCGSGIISLYTSKKGATTTSSDINPIALKYLDKASTKNQLAIEIVNSDLFDNLKNRAFDYILINPPYYPKTPKNIKEKAWFCGNNFEYFKRLFQQLPNYISENTNTYMILSEDCEIKKIKNIALQFDLIFDVQFEKKIIGEKNYIFKIIQHGGVN</sequence>
<dbReference type="InterPro" id="IPR002052">
    <property type="entry name" value="DNA_methylase_N6_adenine_CS"/>
</dbReference>
<evidence type="ECO:0000259" key="5">
    <source>
        <dbReference type="Pfam" id="PF05175"/>
    </source>
</evidence>
<dbReference type="PROSITE" id="PS00092">
    <property type="entry name" value="N6_MTASE"/>
    <property type="match status" value="1"/>
</dbReference>
<dbReference type="SUPFAM" id="SSF53335">
    <property type="entry name" value="S-adenosyl-L-methionine-dependent methyltransferases"/>
    <property type="match status" value="1"/>
</dbReference>